<gene>
    <name evidence="1" type="ORF">CVT26_001065</name>
</gene>
<accession>A0A409WBI5</accession>
<protein>
    <submittedName>
        <fullName evidence="1">Uncharacterized protein</fullName>
    </submittedName>
</protein>
<sequence length="470" mass="51543">MTNEPTLDFFPAQINRQTFCHWSCEGANVDGRTMHLPQAFDPAQYQLTGMSLATPAPPIPVDCGFADIYSPTFQPLPRELEDSDVVTVDAEAFRHNLLEYSIFDTEYEVQTQAISPSPPPLVYPQQQHVFHALHDPFTSLPAQQQPLSSNAPATGHIVDFVSQPTTFGNSGFTCRRDCDSQLLHNEYEHIGEQYPLASGQQEFFPTTLHQNNVDEVSPCHQYPPQHGLQESFEAFAEMGPHSNAFQEYSLSSGHPASQEYHPLEGVGATGQTAGVHYRPDPTDHTSFNGPHSLIGEVGLPYKKIYDQNVKAGLLTSSRTHPVELAAHRGHTGRSPMAARDPLVRAAQYCMPADGLGHPAYATPGMLHGGAEEPMSQYPMAQHTSFNQGVEATPPISSASQHGSEYHSHCSLNHSSPGVITVGGRYQEVEEHLIPNGANWFMSVFIPAVPSCSLKFCHYSGPPTKQPTGYF</sequence>
<dbReference type="Proteomes" id="UP000284706">
    <property type="component" value="Unassembled WGS sequence"/>
</dbReference>
<keyword evidence="2" id="KW-1185">Reference proteome</keyword>
<reference evidence="1 2" key="1">
    <citation type="journal article" date="2018" name="Evol. Lett.">
        <title>Horizontal gene cluster transfer increased hallucinogenic mushroom diversity.</title>
        <authorList>
            <person name="Reynolds H.T."/>
            <person name="Vijayakumar V."/>
            <person name="Gluck-Thaler E."/>
            <person name="Korotkin H.B."/>
            <person name="Matheny P.B."/>
            <person name="Slot J.C."/>
        </authorList>
    </citation>
    <scope>NUCLEOTIDE SEQUENCE [LARGE SCALE GENOMIC DNA]</scope>
    <source>
        <strain evidence="1 2">SRW20</strain>
    </source>
</reference>
<dbReference type="EMBL" id="NHYE01005219">
    <property type="protein sequence ID" value="PPQ75877.1"/>
    <property type="molecule type" value="Genomic_DNA"/>
</dbReference>
<comment type="caution">
    <text evidence="1">The sequence shown here is derived from an EMBL/GenBank/DDBJ whole genome shotgun (WGS) entry which is preliminary data.</text>
</comment>
<organism evidence="1 2">
    <name type="scientific">Gymnopilus dilepis</name>
    <dbReference type="NCBI Taxonomy" id="231916"/>
    <lineage>
        <taxon>Eukaryota</taxon>
        <taxon>Fungi</taxon>
        <taxon>Dikarya</taxon>
        <taxon>Basidiomycota</taxon>
        <taxon>Agaricomycotina</taxon>
        <taxon>Agaricomycetes</taxon>
        <taxon>Agaricomycetidae</taxon>
        <taxon>Agaricales</taxon>
        <taxon>Agaricineae</taxon>
        <taxon>Hymenogastraceae</taxon>
        <taxon>Gymnopilus</taxon>
    </lineage>
</organism>
<dbReference type="InParanoid" id="A0A409WBI5"/>
<dbReference type="AlphaFoldDB" id="A0A409WBI5"/>
<proteinExistence type="predicted"/>
<evidence type="ECO:0000313" key="2">
    <source>
        <dbReference type="Proteomes" id="UP000284706"/>
    </source>
</evidence>
<name>A0A409WBI5_9AGAR</name>
<evidence type="ECO:0000313" key="1">
    <source>
        <dbReference type="EMBL" id="PPQ75877.1"/>
    </source>
</evidence>